<protein>
    <submittedName>
        <fullName evidence="1">Uncharacterized protein</fullName>
    </submittedName>
</protein>
<accession>A0A6C0ADZ8</accession>
<dbReference type="AlphaFoldDB" id="A0A6C0ADZ8"/>
<reference evidence="1" key="1">
    <citation type="journal article" date="2020" name="Nature">
        <title>Giant virus diversity and host interactions through global metagenomics.</title>
        <authorList>
            <person name="Schulz F."/>
            <person name="Roux S."/>
            <person name="Paez-Espino D."/>
            <person name="Jungbluth S."/>
            <person name="Walsh D.A."/>
            <person name="Denef V.J."/>
            <person name="McMahon K.D."/>
            <person name="Konstantinidis K.T."/>
            <person name="Eloe-Fadrosh E.A."/>
            <person name="Kyrpides N.C."/>
            <person name="Woyke T."/>
        </authorList>
    </citation>
    <scope>NUCLEOTIDE SEQUENCE</scope>
    <source>
        <strain evidence="1">GVMAG-S-1021933-23</strain>
    </source>
</reference>
<name>A0A6C0ADZ8_9ZZZZ</name>
<dbReference type="EMBL" id="MN740593">
    <property type="protein sequence ID" value="QHS77948.1"/>
    <property type="molecule type" value="Genomic_DNA"/>
</dbReference>
<sequence length="420" mass="47887">MEPNMKKNIKLLIKNSHLKKYYFNLIECKNLDNYNKLIQELSKVLFKIRRLYNTHSINLFSDNIYSSKKLDVYNDLITRRNVNSFHNYKHNFIEKDNFIPSYSLKYSGLQLNFVIISITSLQNYNGFYFWTYGVYGFNEDLLIKTTNTTQAEYNLYMKNSDISWNLDPPKVLNTFSGIPSNTNFTVAFSGYMEPGTSQDTFSDPTCLGQANGIYDLMVGDKYVSLGGGTLSWTPEAIEKDIVAIKNNQFKNYQGLCFDIEVGDSGLNFENLFQAAKDVGLKVLVTISHTAPYGISDANKLMQDFFNSENIDYISPQMYTNDFGTTNEYAANNAVSWAQFMTYYTSRKNVNLSIIPSIFSNQNKNGTYDLYNTGGTNEGLVPVDYLDPKYTVDTGIVDFYLAYNIQTGGSIQWINGTLTPK</sequence>
<organism evidence="1">
    <name type="scientific">viral metagenome</name>
    <dbReference type="NCBI Taxonomy" id="1070528"/>
    <lineage>
        <taxon>unclassified sequences</taxon>
        <taxon>metagenomes</taxon>
        <taxon>organismal metagenomes</taxon>
    </lineage>
</organism>
<proteinExistence type="predicted"/>
<evidence type="ECO:0000313" key="1">
    <source>
        <dbReference type="EMBL" id="QHS77948.1"/>
    </source>
</evidence>